<dbReference type="GO" id="GO:0016887">
    <property type="term" value="F:ATP hydrolysis activity"/>
    <property type="evidence" value="ECO:0007669"/>
    <property type="project" value="InterPro"/>
</dbReference>
<dbReference type="InterPro" id="IPR017871">
    <property type="entry name" value="ABC_transporter-like_CS"/>
</dbReference>
<feature type="transmembrane region" description="Helical" evidence="8">
    <location>
        <begin position="134"/>
        <end position="157"/>
    </location>
</feature>
<dbReference type="Proteomes" id="UP000525923">
    <property type="component" value="Unassembled WGS sequence"/>
</dbReference>
<evidence type="ECO:0000259" key="9">
    <source>
        <dbReference type="PROSITE" id="PS50893"/>
    </source>
</evidence>
<keyword evidence="3 8" id="KW-0812">Transmembrane</keyword>
<dbReference type="GO" id="GO:0005886">
    <property type="term" value="C:plasma membrane"/>
    <property type="evidence" value="ECO:0007669"/>
    <property type="project" value="UniProtKB-SubCell"/>
</dbReference>
<comment type="subcellular location">
    <subcellularLocation>
        <location evidence="1">Cell membrane</location>
        <topology evidence="1">Multi-pass membrane protein</topology>
    </subcellularLocation>
</comment>
<dbReference type="CDD" id="cd03254">
    <property type="entry name" value="ABCC_Glucan_exporter_like"/>
    <property type="match status" value="1"/>
</dbReference>
<dbReference type="AlphaFoldDB" id="A0A7W8CV25"/>
<evidence type="ECO:0000256" key="7">
    <source>
        <dbReference type="ARBA" id="ARBA00023136"/>
    </source>
</evidence>
<gene>
    <name evidence="11" type="ORF">HNQ44_002498</name>
</gene>
<dbReference type="SUPFAM" id="SSF52540">
    <property type="entry name" value="P-loop containing nucleoside triphosphate hydrolases"/>
    <property type="match status" value="1"/>
</dbReference>
<dbReference type="PROSITE" id="PS50929">
    <property type="entry name" value="ABC_TM1F"/>
    <property type="match status" value="1"/>
</dbReference>
<evidence type="ECO:0000313" key="12">
    <source>
        <dbReference type="Proteomes" id="UP000525923"/>
    </source>
</evidence>
<proteinExistence type="predicted"/>
<dbReference type="CDD" id="cd18544">
    <property type="entry name" value="ABC_6TM_TmrA_like"/>
    <property type="match status" value="1"/>
</dbReference>
<dbReference type="EMBL" id="JACHHE010000006">
    <property type="protein sequence ID" value="MBB5181053.1"/>
    <property type="molecule type" value="Genomic_DNA"/>
</dbReference>
<dbReference type="GO" id="GO:0005524">
    <property type="term" value="F:ATP binding"/>
    <property type="evidence" value="ECO:0007669"/>
    <property type="project" value="UniProtKB-KW"/>
</dbReference>
<dbReference type="SUPFAM" id="SSF90123">
    <property type="entry name" value="ABC transporter transmembrane region"/>
    <property type="match status" value="1"/>
</dbReference>
<comment type="caution">
    <text evidence="11">The sequence shown here is derived from an EMBL/GenBank/DDBJ whole genome shotgun (WGS) entry which is preliminary data.</text>
</comment>
<feature type="transmembrane region" description="Helical" evidence="8">
    <location>
        <begin position="12"/>
        <end position="39"/>
    </location>
</feature>
<dbReference type="Pfam" id="PF00005">
    <property type="entry name" value="ABC_tran"/>
    <property type="match status" value="1"/>
</dbReference>
<dbReference type="Pfam" id="PF00664">
    <property type="entry name" value="ABC_membrane"/>
    <property type="match status" value="1"/>
</dbReference>
<evidence type="ECO:0000256" key="5">
    <source>
        <dbReference type="ARBA" id="ARBA00022840"/>
    </source>
</evidence>
<keyword evidence="2" id="KW-0813">Transport</keyword>
<evidence type="ECO:0000256" key="8">
    <source>
        <dbReference type="SAM" id="Phobius"/>
    </source>
</evidence>
<dbReference type="InterPro" id="IPR027417">
    <property type="entry name" value="P-loop_NTPase"/>
</dbReference>
<feature type="domain" description="ABC transporter" evidence="9">
    <location>
        <begin position="340"/>
        <end position="574"/>
    </location>
</feature>
<dbReference type="InterPro" id="IPR003439">
    <property type="entry name" value="ABC_transporter-like_ATP-bd"/>
</dbReference>
<keyword evidence="5 11" id="KW-0067">ATP-binding</keyword>
<dbReference type="OrthoDB" id="9770415at2"/>
<evidence type="ECO:0000256" key="2">
    <source>
        <dbReference type="ARBA" id="ARBA00022448"/>
    </source>
</evidence>
<accession>A0A7W8CV25</accession>
<evidence type="ECO:0000259" key="10">
    <source>
        <dbReference type="PROSITE" id="PS50929"/>
    </source>
</evidence>
<evidence type="ECO:0000256" key="3">
    <source>
        <dbReference type="ARBA" id="ARBA00022692"/>
    </source>
</evidence>
<dbReference type="PROSITE" id="PS00211">
    <property type="entry name" value="ABC_TRANSPORTER_1"/>
    <property type="match status" value="1"/>
</dbReference>
<dbReference type="SMART" id="SM00382">
    <property type="entry name" value="AAA"/>
    <property type="match status" value="1"/>
</dbReference>
<feature type="transmembrane region" description="Helical" evidence="8">
    <location>
        <begin position="258"/>
        <end position="287"/>
    </location>
</feature>
<evidence type="ECO:0000256" key="6">
    <source>
        <dbReference type="ARBA" id="ARBA00022989"/>
    </source>
</evidence>
<keyword evidence="7 8" id="KW-0472">Membrane</keyword>
<sequence>MGTGKRLVHYALNFKGMLIWGLVLLAIAVAADLAAPLIAKEIIDEHIAPMQGGAVNFEPIAYLLVIFLAFGIVAAIFRYLQFIFLQKGANSIIKKMRNDVYGHVQTLPIRYFDNLPAGKVVSRITNDTEAIRELFFTVFSQFATSFMYMAGIYAALFYLDWKLAAIMLVLIPMLYGWMLIYRKFAARYNHVVREKLSDMNAMINESIQGMTIIQAFRNEKNMKAEFEEMNNTHYQFQQKLLVLEAAASHNMVGVLRALIFILFIAYFGSGAISGEGMVTVGVLYAFIDYIIRLFNPISGIVNQFSRLEQALVAAERVFRLLDLQGEPVSDAKVARYRGNVRFEDVWFAYDAEEYVLKNIDFEAKQGETVALVGHTGSGKSSIMNLLLRFYDVSKGQITIDGININDMTRQSVREHMGIVLQDPYLFTGTIESNVSLGDERITRKMVEDALEAVGGERVLKHLPNGIDEPVVEKGSTLSSGQRQLVSFARALAFDPAILILDEATSNIDTETEEIIQHAMNVLKKGRTTFIIAHRLSTIKNADRILVLDHGEIAEMGSHEELMKLGGQYHQMYKIQSGMSPAQQVG</sequence>
<keyword evidence="6 8" id="KW-1133">Transmembrane helix</keyword>
<evidence type="ECO:0000256" key="4">
    <source>
        <dbReference type="ARBA" id="ARBA00022741"/>
    </source>
</evidence>
<keyword evidence="12" id="KW-1185">Reference proteome</keyword>
<evidence type="ECO:0000256" key="1">
    <source>
        <dbReference type="ARBA" id="ARBA00004651"/>
    </source>
</evidence>
<dbReference type="PANTHER" id="PTHR43394:SF1">
    <property type="entry name" value="ATP-BINDING CASSETTE SUB-FAMILY B MEMBER 10, MITOCHONDRIAL"/>
    <property type="match status" value="1"/>
</dbReference>
<keyword evidence="4" id="KW-0547">Nucleotide-binding</keyword>
<dbReference type="InterPro" id="IPR039421">
    <property type="entry name" value="Type_1_exporter"/>
</dbReference>
<protein>
    <submittedName>
        <fullName evidence="11">ATP-binding cassette subfamily B protein</fullName>
    </submittedName>
</protein>
<dbReference type="InterPro" id="IPR003593">
    <property type="entry name" value="AAA+_ATPase"/>
</dbReference>
<organism evidence="11 12">
    <name type="scientific">Planococcus koreensis</name>
    <dbReference type="NCBI Taxonomy" id="112331"/>
    <lineage>
        <taxon>Bacteria</taxon>
        <taxon>Bacillati</taxon>
        <taxon>Bacillota</taxon>
        <taxon>Bacilli</taxon>
        <taxon>Bacillales</taxon>
        <taxon>Caryophanaceae</taxon>
        <taxon>Planococcus</taxon>
    </lineage>
</organism>
<dbReference type="RefSeq" id="WP_135500957.1">
    <property type="nucleotide sequence ID" value="NZ_CP181055.1"/>
</dbReference>
<feature type="transmembrane region" description="Helical" evidence="8">
    <location>
        <begin position="59"/>
        <end position="80"/>
    </location>
</feature>
<dbReference type="Gene3D" id="1.20.1560.10">
    <property type="entry name" value="ABC transporter type 1, transmembrane domain"/>
    <property type="match status" value="1"/>
</dbReference>
<dbReference type="FunFam" id="3.40.50.300:FF:000287">
    <property type="entry name" value="Multidrug ABC transporter ATP-binding protein"/>
    <property type="match status" value="1"/>
</dbReference>
<dbReference type="GO" id="GO:0015421">
    <property type="term" value="F:ABC-type oligopeptide transporter activity"/>
    <property type="evidence" value="ECO:0007669"/>
    <property type="project" value="TreeGrafter"/>
</dbReference>
<name>A0A7W8CV25_9BACL</name>
<dbReference type="InterPro" id="IPR036640">
    <property type="entry name" value="ABC1_TM_sf"/>
</dbReference>
<evidence type="ECO:0000313" key="11">
    <source>
        <dbReference type="EMBL" id="MBB5181053.1"/>
    </source>
</evidence>
<feature type="transmembrane region" description="Helical" evidence="8">
    <location>
        <begin position="163"/>
        <end position="181"/>
    </location>
</feature>
<dbReference type="Gene3D" id="3.40.50.300">
    <property type="entry name" value="P-loop containing nucleotide triphosphate hydrolases"/>
    <property type="match status" value="1"/>
</dbReference>
<dbReference type="PROSITE" id="PS50893">
    <property type="entry name" value="ABC_TRANSPORTER_2"/>
    <property type="match status" value="1"/>
</dbReference>
<dbReference type="InterPro" id="IPR011527">
    <property type="entry name" value="ABC1_TM_dom"/>
</dbReference>
<feature type="domain" description="ABC transmembrane type-1" evidence="10">
    <location>
        <begin position="19"/>
        <end position="309"/>
    </location>
</feature>
<reference evidence="11 12" key="1">
    <citation type="submission" date="2020-08" db="EMBL/GenBank/DDBJ databases">
        <title>Genomic Encyclopedia of Type Strains, Phase IV (KMG-IV): sequencing the most valuable type-strain genomes for metagenomic binning, comparative biology and taxonomic classification.</title>
        <authorList>
            <person name="Goeker M."/>
        </authorList>
    </citation>
    <scope>NUCLEOTIDE SEQUENCE [LARGE SCALE GENOMIC DNA]</scope>
    <source>
        <strain evidence="11 12">DSM 15895</strain>
    </source>
</reference>
<dbReference type="PANTHER" id="PTHR43394">
    <property type="entry name" value="ATP-DEPENDENT PERMEASE MDL1, MITOCHONDRIAL"/>
    <property type="match status" value="1"/>
</dbReference>